<dbReference type="EMBL" id="BTGU01000071">
    <property type="protein sequence ID" value="GMN57638.1"/>
    <property type="molecule type" value="Genomic_DNA"/>
</dbReference>
<gene>
    <name evidence="1" type="ORF">TIFTF001_026741</name>
</gene>
<organism evidence="1 2">
    <name type="scientific">Ficus carica</name>
    <name type="common">Common fig</name>
    <dbReference type="NCBI Taxonomy" id="3494"/>
    <lineage>
        <taxon>Eukaryota</taxon>
        <taxon>Viridiplantae</taxon>
        <taxon>Streptophyta</taxon>
        <taxon>Embryophyta</taxon>
        <taxon>Tracheophyta</taxon>
        <taxon>Spermatophyta</taxon>
        <taxon>Magnoliopsida</taxon>
        <taxon>eudicotyledons</taxon>
        <taxon>Gunneridae</taxon>
        <taxon>Pentapetalae</taxon>
        <taxon>rosids</taxon>
        <taxon>fabids</taxon>
        <taxon>Rosales</taxon>
        <taxon>Moraceae</taxon>
        <taxon>Ficeae</taxon>
        <taxon>Ficus</taxon>
    </lineage>
</organism>
<accession>A0AA88DLU3</accession>
<dbReference type="Proteomes" id="UP001187192">
    <property type="component" value="Unassembled WGS sequence"/>
</dbReference>
<keyword evidence="2" id="KW-1185">Reference proteome</keyword>
<reference evidence="1" key="1">
    <citation type="submission" date="2023-07" db="EMBL/GenBank/DDBJ databases">
        <title>draft genome sequence of fig (Ficus carica).</title>
        <authorList>
            <person name="Takahashi T."/>
            <person name="Nishimura K."/>
        </authorList>
    </citation>
    <scope>NUCLEOTIDE SEQUENCE</scope>
</reference>
<name>A0AA88DLU3_FICCA</name>
<dbReference type="Gene3D" id="3.30.497.10">
    <property type="entry name" value="Antithrombin, subunit I, domain 2"/>
    <property type="match status" value="1"/>
</dbReference>
<evidence type="ECO:0000313" key="1">
    <source>
        <dbReference type="EMBL" id="GMN57638.1"/>
    </source>
</evidence>
<comment type="caution">
    <text evidence="1">The sequence shown here is derived from an EMBL/GenBank/DDBJ whole genome shotgun (WGS) entry which is preliminary data.</text>
</comment>
<dbReference type="AlphaFoldDB" id="A0AA88DLU3"/>
<sequence length="79" mass="8746">MAMSNSHYLETDFCLILGSGGQTLQQLLFFLRSKDVSYLTLSSSRIVNLKSSLHKGAKNLSSGPLLSFVNGAWVHRFLI</sequence>
<proteinExistence type="predicted"/>
<dbReference type="InterPro" id="IPR042178">
    <property type="entry name" value="Serpin_sf_1"/>
</dbReference>
<protein>
    <submittedName>
        <fullName evidence="1">Uncharacterized protein</fullName>
    </submittedName>
</protein>
<evidence type="ECO:0000313" key="2">
    <source>
        <dbReference type="Proteomes" id="UP001187192"/>
    </source>
</evidence>